<dbReference type="AlphaFoldDB" id="A0A8X8CWN6"/>
<evidence type="ECO:0000259" key="16">
    <source>
        <dbReference type="PROSITE" id="PS50868"/>
    </source>
</evidence>
<name>A0A8X8CWN6_POPTO</name>
<dbReference type="OrthoDB" id="5792673at2759"/>
<feature type="compositionally biased region" description="Basic and acidic residues" evidence="12">
    <location>
        <begin position="1084"/>
        <end position="1094"/>
    </location>
</feature>
<keyword evidence="19" id="KW-1185">Reference proteome</keyword>
<evidence type="ECO:0000256" key="5">
    <source>
        <dbReference type="ARBA" id="ARBA00022692"/>
    </source>
</evidence>
<comment type="subcellular location">
    <subcellularLocation>
        <location evidence="2">Chromosome</location>
        <location evidence="2">Centromere</location>
    </subcellularLocation>
    <subcellularLocation>
        <location evidence="1">Endomembrane system</location>
        <topology evidence="1">Multi-pass membrane protein</topology>
    </subcellularLocation>
    <subcellularLocation>
        <location evidence="11">Nucleus</location>
    </subcellularLocation>
</comment>
<evidence type="ECO:0000256" key="11">
    <source>
        <dbReference type="PROSITE-ProRule" id="PRU00358"/>
    </source>
</evidence>
<keyword evidence="7 13" id="KW-1133">Transmembrane helix</keyword>
<keyword evidence="10" id="KW-0137">Centromere</keyword>
<keyword evidence="4" id="KW-0158">Chromosome</keyword>
<protein>
    <submittedName>
        <fullName evidence="18">Uncharacterized protein</fullName>
    </submittedName>
</protein>
<evidence type="ECO:0000256" key="9">
    <source>
        <dbReference type="ARBA" id="ARBA00023242"/>
    </source>
</evidence>
<dbReference type="PROSITE" id="PS50868">
    <property type="entry name" value="POST_SET"/>
    <property type="match status" value="1"/>
</dbReference>
<dbReference type="PROSITE" id="PS50867">
    <property type="entry name" value="PRE_SET"/>
    <property type="match status" value="1"/>
</dbReference>
<feature type="transmembrane region" description="Helical" evidence="13">
    <location>
        <begin position="917"/>
        <end position="938"/>
    </location>
</feature>
<dbReference type="InterPro" id="IPR003616">
    <property type="entry name" value="Post-SET_dom"/>
</dbReference>
<evidence type="ECO:0000313" key="18">
    <source>
        <dbReference type="EMBL" id="KAG6769027.1"/>
    </source>
</evidence>
<feature type="region of interest" description="Disordered" evidence="12">
    <location>
        <begin position="1084"/>
        <end position="1129"/>
    </location>
</feature>
<dbReference type="GO" id="GO:0042054">
    <property type="term" value="F:histone methyltransferase activity"/>
    <property type="evidence" value="ECO:0007669"/>
    <property type="project" value="InterPro"/>
</dbReference>
<keyword evidence="6" id="KW-0156">Chromatin regulator</keyword>
<dbReference type="PROSITE" id="PS50216">
    <property type="entry name" value="DHHC"/>
    <property type="match status" value="1"/>
</dbReference>
<feature type="domain" description="Post-SET" evidence="16">
    <location>
        <begin position="653"/>
        <end position="669"/>
    </location>
</feature>
<gene>
    <name evidence="18" type="ORF">POTOM_024642</name>
</gene>
<dbReference type="PROSITE" id="PS51575">
    <property type="entry name" value="SAM_MT43_SUVAR39_2"/>
    <property type="match status" value="1"/>
</dbReference>
<dbReference type="PANTHER" id="PTHR45660">
    <property type="entry name" value="HISTONE-LYSINE N-METHYLTRANSFERASE SETMAR"/>
    <property type="match status" value="1"/>
</dbReference>
<evidence type="ECO:0000256" key="2">
    <source>
        <dbReference type="ARBA" id="ARBA00004584"/>
    </source>
</evidence>
<feature type="domain" description="Pre-SET" evidence="15">
    <location>
        <begin position="444"/>
        <end position="505"/>
    </location>
</feature>
<feature type="domain" description="YDG" evidence="17">
    <location>
        <begin position="230"/>
        <end position="370"/>
    </location>
</feature>
<dbReference type="GO" id="GO:0016409">
    <property type="term" value="F:palmitoyltransferase activity"/>
    <property type="evidence" value="ECO:0007669"/>
    <property type="project" value="InterPro"/>
</dbReference>
<dbReference type="InterPro" id="IPR007728">
    <property type="entry name" value="Pre-SET_dom"/>
</dbReference>
<evidence type="ECO:0000256" key="13">
    <source>
        <dbReference type="SAM" id="Phobius"/>
    </source>
</evidence>
<comment type="caution">
    <text evidence="18">The sequence shown here is derived from an EMBL/GenBank/DDBJ whole genome shotgun (WGS) entry which is preliminary data.</text>
</comment>
<dbReference type="InterPro" id="IPR001214">
    <property type="entry name" value="SET_dom"/>
</dbReference>
<dbReference type="GO" id="GO:0005634">
    <property type="term" value="C:nucleus"/>
    <property type="evidence" value="ECO:0007669"/>
    <property type="project" value="UniProtKB-SubCell"/>
</dbReference>
<keyword evidence="5 13" id="KW-0812">Transmembrane</keyword>
<dbReference type="GO" id="GO:0012505">
    <property type="term" value="C:endomembrane system"/>
    <property type="evidence" value="ECO:0007669"/>
    <property type="project" value="UniProtKB-SubCell"/>
</dbReference>
<dbReference type="InterPro" id="IPR003105">
    <property type="entry name" value="SRA_YDG"/>
</dbReference>
<accession>A0A8X8CWN6</accession>
<evidence type="ECO:0000256" key="10">
    <source>
        <dbReference type="ARBA" id="ARBA00023328"/>
    </source>
</evidence>
<dbReference type="InterPro" id="IPR001594">
    <property type="entry name" value="Palmitoyltrfase_DHHC"/>
</dbReference>
<evidence type="ECO:0000259" key="17">
    <source>
        <dbReference type="PROSITE" id="PS51015"/>
    </source>
</evidence>
<keyword evidence="8 13" id="KW-0472">Membrane</keyword>
<dbReference type="Pfam" id="PF05033">
    <property type="entry name" value="Pre-SET"/>
    <property type="match status" value="1"/>
</dbReference>
<evidence type="ECO:0000256" key="3">
    <source>
        <dbReference type="ARBA" id="ARBA00008574"/>
    </source>
</evidence>
<dbReference type="SMART" id="SM00466">
    <property type="entry name" value="SRA"/>
    <property type="match status" value="1"/>
</dbReference>
<evidence type="ECO:0000259" key="15">
    <source>
        <dbReference type="PROSITE" id="PS50867"/>
    </source>
</evidence>
<dbReference type="SMART" id="SM00468">
    <property type="entry name" value="PreSET"/>
    <property type="match status" value="1"/>
</dbReference>
<feature type="region of interest" description="Disordered" evidence="12">
    <location>
        <begin position="64"/>
        <end position="145"/>
    </location>
</feature>
<feature type="compositionally biased region" description="Polar residues" evidence="12">
    <location>
        <begin position="1105"/>
        <end position="1116"/>
    </location>
</feature>
<evidence type="ECO:0000256" key="7">
    <source>
        <dbReference type="ARBA" id="ARBA00022989"/>
    </source>
</evidence>
<dbReference type="GO" id="GO:0003690">
    <property type="term" value="F:double-stranded DNA binding"/>
    <property type="evidence" value="ECO:0007669"/>
    <property type="project" value="TreeGrafter"/>
</dbReference>
<feature type="transmembrane region" description="Helical" evidence="13">
    <location>
        <begin position="958"/>
        <end position="983"/>
    </location>
</feature>
<dbReference type="Proteomes" id="UP000886885">
    <property type="component" value="Chromosome 6D"/>
</dbReference>
<organism evidence="18 19">
    <name type="scientific">Populus tomentosa</name>
    <name type="common">Chinese white poplar</name>
    <dbReference type="NCBI Taxonomy" id="118781"/>
    <lineage>
        <taxon>Eukaryota</taxon>
        <taxon>Viridiplantae</taxon>
        <taxon>Streptophyta</taxon>
        <taxon>Embryophyta</taxon>
        <taxon>Tracheophyta</taxon>
        <taxon>Spermatophyta</taxon>
        <taxon>Magnoliopsida</taxon>
        <taxon>eudicotyledons</taxon>
        <taxon>Gunneridae</taxon>
        <taxon>Pentapetalae</taxon>
        <taxon>rosids</taxon>
        <taxon>fabids</taxon>
        <taxon>Malpighiales</taxon>
        <taxon>Salicaceae</taxon>
        <taxon>Saliceae</taxon>
        <taxon>Populus</taxon>
    </lineage>
</organism>
<dbReference type="GO" id="GO:0000775">
    <property type="term" value="C:chromosome, centromeric region"/>
    <property type="evidence" value="ECO:0007669"/>
    <property type="project" value="UniProtKB-SubCell"/>
</dbReference>
<dbReference type="PROSITE" id="PS51015">
    <property type="entry name" value="YDG"/>
    <property type="match status" value="1"/>
</dbReference>
<evidence type="ECO:0000256" key="12">
    <source>
        <dbReference type="SAM" id="MobiDB-lite"/>
    </source>
</evidence>
<dbReference type="InterPro" id="IPR025794">
    <property type="entry name" value="H3-K9-MeTrfase_plant"/>
</dbReference>
<feature type="compositionally biased region" description="Polar residues" evidence="12">
    <location>
        <begin position="66"/>
        <end position="87"/>
    </location>
</feature>
<evidence type="ECO:0000313" key="19">
    <source>
        <dbReference type="Proteomes" id="UP000886885"/>
    </source>
</evidence>
<comment type="similarity">
    <text evidence="3">Belongs to the DHHC palmitoyltransferase family.</text>
</comment>
<dbReference type="Pfam" id="PF01529">
    <property type="entry name" value="DHHC"/>
    <property type="match status" value="1"/>
</dbReference>
<evidence type="ECO:0000256" key="1">
    <source>
        <dbReference type="ARBA" id="ARBA00004127"/>
    </source>
</evidence>
<dbReference type="SMART" id="SM00317">
    <property type="entry name" value="SET"/>
    <property type="match status" value="1"/>
</dbReference>
<evidence type="ECO:0000256" key="4">
    <source>
        <dbReference type="ARBA" id="ARBA00022454"/>
    </source>
</evidence>
<proteinExistence type="inferred from homology"/>
<keyword evidence="9 11" id="KW-0539">Nucleus</keyword>
<feature type="transmembrane region" description="Helical" evidence="13">
    <location>
        <begin position="767"/>
        <end position="787"/>
    </location>
</feature>
<evidence type="ECO:0000256" key="6">
    <source>
        <dbReference type="ARBA" id="ARBA00022853"/>
    </source>
</evidence>
<feature type="compositionally biased region" description="Polar residues" evidence="12">
    <location>
        <begin position="120"/>
        <end position="129"/>
    </location>
</feature>
<feature type="domain" description="SET" evidence="14">
    <location>
        <begin position="508"/>
        <end position="643"/>
    </location>
</feature>
<dbReference type="Pfam" id="PF02182">
    <property type="entry name" value="SAD_SRA"/>
    <property type="match status" value="1"/>
</dbReference>
<dbReference type="InterPro" id="IPR051357">
    <property type="entry name" value="H3K9_HMTase_SUVAR3-9"/>
</dbReference>
<dbReference type="PROSITE" id="PS50280">
    <property type="entry name" value="SET"/>
    <property type="match status" value="1"/>
</dbReference>
<reference evidence="18" key="1">
    <citation type="journal article" date="2020" name="bioRxiv">
        <title>Hybrid origin of Populus tomentosa Carr. identified through genome sequencing and phylogenomic analysis.</title>
        <authorList>
            <person name="An X."/>
            <person name="Gao K."/>
            <person name="Chen Z."/>
            <person name="Li J."/>
            <person name="Yang X."/>
            <person name="Yang X."/>
            <person name="Zhou J."/>
            <person name="Guo T."/>
            <person name="Zhao T."/>
            <person name="Huang S."/>
            <person name="Miao D."/>
            <person name="Khan W.U."/>
            <person name="Rao P."/>
            <person name="Ye M."/>
            <person name="Lei B."/>
            <person name="Liao W."/>
            <person name="Wang J."/>
            <person name="Ji L."/>
            <person name="Li Y."/>
            <person name="Guo B."/>
            <person name="Mustafa N.S."/>
            <person name="Li S."/>
            <person name="Yun Q."/>
            <person name="Keller S.R."/>
            <person name="Mao J."/>
            <person name="Zhang R."/>
            <person name="Strauss S.H."/>
        </authorList>
    </citation>
    <scope>NUCLEOTIDE SEQUENCE</scope>
    <source>
        <strain evidence="18">GM15</strain>
        <tissue evidence="18">Leaf</tissue>
    </source>
</reference>
<dbReference type="EMBL" id="JAAWWB010000012">
    <property type="protein sequence ID" value="KAG6769027.1"/>
    <property type="molecule type" value="Genomic_DNA"/>
</dbReference>
<dbReference type="GO" id="GO:0008270">
    <property type="term" value="F:zinc ion binding"/>
    <property type="evidence" value="ECO:0007669"/>
    <property type="project" value="InterPro"/>
</dbReference>
<dbReference type="FunFam" id="2.30.280.10:FF:000003">
    <property type="entry name" value="Histone-lysine N-methyltransferase, H3 lysine-9 specific SUVH5"/>
    <property type="match status" value="1"/>
</dbReference>
<dbReference type="Pfam" id="PF00856">
    <property type="entry name" value="SET"/>
    <property type="match status" value="1"/>
</dbReference>
<evidence type="ECO:0000256" key="8">
    <source>
        <dbReference type="ARBA" id="ARBA00023136"/>
    </source>
</evidence>
<dbReference type="PANTHER" id="PTHR45660:SF13">
    <property type="entry name" value="HISTONE-LYSINE N-METHYLTRANSFERASE SETMAR"/>
    <property type="match status" value="1"/>
</dbReference>
<sequence length="1129" mass="125372">MEESAGEGPIDKSRVLNVKPLRTLTPVFSSPSNSSSFSQGSAPFVCVPPAGPFPPGVSPFFPFSGIPNQSSGDHTPISSAVPINSFRSPEPLRRAANGNAGSSRRVNRNNRGVEEDGYSDDQTQSSQSRYQKRKKGGHDKFASPDVDTDVMVENIFQSYNLVQFEAARLYDGDKDSVGYVLLVFNLLRRQIAQLEDTKEATSGQSRRPDLKTGNVLMTKGIRTNAKKRVGAVPGVEIGDIFFFRMELCTIGLHAPSMAGIDYMSVRISQDEEPIAVSIVSSGGYEDDVDGDDGLIYTGQGKEMDQKLERGNLALEKSLHRGNDIRVIRGIKDVGNPTGKVYMYDGLYRIQESWLEKGKSGSNVFRYKLGRLPGQPEAYKTWKKIQQWKDGTITRFGVILPDLTSGCETLPVSLVNDVDNEKGPAYFTYSPNLKYSKPAPRDPFIGCACNGACLPGNEKCNCIQKNGGYLPHIVNGVIVSQKSVIYECGPSCQCPPTCRNRVSQGGLRVRLEVFKTKDKGWGLRSWDPIRAGAFICVYAGEVVDDSAQELAGENEDDHIFDGSRTYQPVEILPGDSNNAPNLPFPLIINARNAGNVARFINHSCSPNLFWQPVLRGNSKEFDLHIAFYAIRHIPPMTELTYCYGMVPPEKADHGKRKCLCGSPKCRGFEGRLFEDATIFKSSARFSVCCWKTTCATKVGARKRSASAVPPIRSCAVSFRARNNDCGSQFLSLDIYMSPHFPENDLARRVIEKFLCGGRAVFGPDAGSLFLTTFLIGGPATAFCIKMLLLLTRKDDPRYDIPVLVGGLVLAIMVGKVMFVGRDPGIIPRNCQPPESDESVGIPSQSMEWVNNKITDLKLPRTKDLIVNGHSIKVKFCDTCLLYRPPRASHCSICNNCIQKFDHHCPWVGQCIGRRNYPYFIGFITSSTTLCMYVFAFSWFNVLRQHGTLWSAMSNDVLSVVLIAYCFIAFWFVGGLTLFHVYLISTNQTTYENFRYRYDKKENPFNRGIIKNFKQVFFSKIPVSAINFRERVTEDDDSIMGGSDINGSFVGKEKFDIEMGGKLGKDRAMHLPSILQNLDYGSLDDNLKKKGEEKPAFDPFLFPADQEQPNSPQISIDKSNPVGDNRKQQLS</sequence>
<evidence type="ECO:0000259" key="14">
    <source>
        <dbReference type="PROSITE" id="PS50280"/>
    </source>
</evidence>